<sequence length="303" mass="35458">MGKFVNPFTDVGFKVIFGSELSKDLLIAFLNELLLGEHEIEDLSFLDKEDWADNIHNRGIVYDIFCRTTDGKNIIVEMQNRWHSHFLDRTLYYVCRGISRQGKRAPERKEREERRKASYGERYKLSDVYGVFLMNFKEEGLSARFRTDTYVTDRETGRVINPHFRQIYLQFPYFTKELKECDTLFDKWIYTLKHMDSWDRMPEGLKGQVFERLAHLAAVANLSEADEIAYEKALDQYYIDQTVRHDEYVKGHEKGIKKGIEIGKAEGIEQGKLATARNMKSEGIASDIIQRCTGLPLEEIERL</sequence>
<dbReference type="NCBIfam" id="TIGR01784">
    <property type="entry name" value="T_den_put_tspse"/>
    <property type="match status" value="1"/>
</dbReference>
<reference evidence="1" key="1">
    <citation type="journal article" date="2021" name="PeerJ">
        <title>Extensive microbial diversity within the chicken gut microbiome revealed by metagenomics and culture.</title>
        <authorList>
            <person name="Gilroy R."/>
            <person name="Ravi A."/>
            <person name="Getino M."/>
            <person name="Pursley I."/>
            <person name="Horton D.L."/>
            <person name="Alikhan N.F."/>
            <person name="Baker D."/>
            <person name="Gharbi K."/>
            <person name="Hall N."/>
            <person name="Watson M."/>
            <person name="Adriaenssens E.M."/>
            <person name="Foster-Nyarko E."/>
            <person name="Jarju S."/>
            <person name="Secka A."/>
            <person name="Antonio M."/>
            <person name="Oren A."/>
            <person name="Chaudhuri R.R."/>
            <person name="La Ragione R."/>
            <person name="Hildebrand F."/>
            <person name="Pallen M.J."/>
        </authorList>
    </citation>
    <scope>NUCLEOTIDE SEQUENCE</scope>
    <source>
        <strain evidence="1">ChiHecec2B26-12326</strain>
    </source>
</reference>
<dbReference type="Proteomes" id="UP000823847">
    <property type="component" value="Unassembled WGS sequence"/>
</dbReference>
<dbReference type="InterPro" id="IPR010106">
    <property type="entry name" value="RpnA"/>
</dbReference>
<accession>A0A9D2BP59</accession>
<dbReference type="AlphaFoldDB" id="A0A9D2BP59"/>
<evidence type="ECO:0000313" key="1">
    <source>
        <dbReference type="EMBL" id="HIX86004.1"/>
    </source>
</evidence>
<dbReference type="Pfam" id="PF12784">
    <property type="entry name" value="PDDEXK_2"/>
    <property type="match status" value="1"/>
</dbReference>
<proteinExistence type="predicted"/>
<dbReference type="PANTHER" id="PTHR41317:SF1">
    <property type="entry name" value="PD-(D_E)XK NUCLEASE FAMILY TRANSPOSASE"/>
    <property type="match status" value="1"/>
</dbReference>
<reference evidence="1" key="2">
    <citation type="submission" date="2021-04" db="EMBL/GenBank/DDBJ databases">
        <authorList>
            <person name="Gilroy R."/>
        </authorList>
    </citation>
    <scope>NUCLEOTIDE SEQUENCE</scope>
    <source>
        <strain evidence="1">ChiHecec2B26-12326</strain>
    </source>
</reference>
<name>A0A9D2BP59_9BACT</name>
<organism evidence="1 2">
    <name type="scientific">Candidatus Parabacteroides intestinigallinarum</name>
    <dbReference type="NCBI Taxonomy" id="2838722"/>
    <lineage>
        <taxon>Bacteria</taxon>
        <taxon>Pseudomonadati</taxon>
        <taxon>Bacteroidota</taxon>
        <taxon>Bacteroidia</taxon>
        <taxon>Bacteroidales</taxon>
        <taxon>Tannerellaceae</taxon>
        <taxon>Parabacteroides</taxon>
    </lineage>
</organism>
<dbReference type="EMBL" id="DXEN01000036">
    <property type="protein sequence ID" value="HIX86004.1"/>
    <property type="molecule type" value="Genomic_DNA"/>
</dbReference>
<protein>
    <submittedName>
        <fullName evidence="1">Rpn family recombination-promoting nuclease/putative transposase</fullName>
    </submittedName>
</protein>
<comment type="caution">
    <text evidence="1">The sequence shown here is derived from an EMBL/GenBank/DDBJ whole genome shotgun (WGS) entry which is preliminary data.</text>
</comment>
<dbReference type="PANTHER" id="PTHR41317">
    <property type="entry name" value="PD-(D_E)XK NUCLEASE FAMILY TRANSPOSASE"/>
    <property type="match status" value="1"/>
</dbReference>
<gene>
    <name evidence="1" type="ORF">H9848_05285</name>
</gene>
<evidence type="ECO:0000313" key="2">
    <source>
        <dbReference type="Proteomes" id="UP000823847"/>
    </source>
</evidence>